<dbReference type="RefSeq" id="WP_209897968.1">
    <property type="nucleotide sequence ID" value="NZ_BAAAJW010000006.1"/>
</dbReference>
<feature type="signal peptide" evidence="1">
    <location>
        <begin position="1"/>
        <end position="33"/>
    </location>
</feature>
<dbReference type="EMBL" id="JAGIOD010000001">
    <property type="protein sequence ID" value="MBP2380239.1"/>
    <property type="molecule type" value="Genomic_DNA"/>
</dbReference>
<name>A0ABS4WVL0_9MICO</name>
<dbReference type="PROSITE" id="PS51257">
    <property type="entry name" value="PROKAR_LIPOPROTEIN"/>
    <property type="match status" value="1"/>
</dbReference>
<dbReference type="Proteomes" id="UP001519290">
    <property type="component" value="Unassembled WGS sequence"/>
</dbReference>
<evidence type="ECO:0000256" key="1">
    <source>
        <dbReference type="SAM" id="SignalP"/>
    </source>
</evidence>
<sequence>MAPPRGRLMLSRRSLLRGGLALGAAGAGVSALAACAGTLPPVDTTAEGFGQEATGTVTVWCRAATQTAIQAAATSFNTQHEDLEVVVLPIPDAQYVTKLATSIRGASVPDVVDFDLINCPLFYVRDAFADLTELVSGLEFRDVLSAGHMGLVTHQERIYGIPFIGDYSTLFANTDLLGEAGYQLADVAGSLESLMTTCHALQTSLPDVSPWMFPGNASGAMGFTIQPMIWAAGTDLLTGELGEQSGNITGNDALEAVLEFHRQLWVDELVPRRAFVEDGAQWGHDYRSGEVVFFPGAYGSAVAEADEAFRPISQNVLLPGPDGGRATFSGGDNMCLLNGAPNPSGAWMFMRYTLELEVQRSLPDSGYMPIRSDSADAGFAADYEQAVVPVTHLDEGYVPTSLAYNLLYNQSASPWLAMIRRAVFDGDVPGAMAEAQSEYDRILTQTQL</sequence>
<gene>
    <name evidence="2" type="ORF">JOF43_000196</name>
</gene>
<dbReference type="Gene3D" id="3.40.190.10">
    <property type="entry name" value="Periplasmic binding protein-like II"/>
    <property type="match status" value="1"/>
</dbReference>
<keyword evidence="1" id="KW-0732">Signal</keyword>
<dbReference type="Pfam" id="PF13416">
    <property type="entry name" value="SBP_bac_8"/>
    <property type="match status" value="1"/>
</dbReference>
<accession>A0ABS4WVL0</accession>
<feature type="chain" id="PRO_5045049297" evidence="1">
    <location>
        <begin position="34"/>
        <end position="448"/>
    </location>
</feature>
<comment type="caution">
    <text evidence="2">The sequence shown here is derived from an EMBL/GenBank/DDBJ whole genome shotgun (WGS) entry which is preliminary data.</text>
</comment>
<reference evidence="2 3" key="1">
    <citation type="submission" date="2021-03" db="EMBL/GenBank/DDBJ databases">
        <title>Sequencing the genomes of 1000 actinobacteria strains.</title>
        <authorList>
            <person name="Klenk H.-P."/>
        </authorList>
    </citation>
    <scope>NUCLEOTIDE SEQUENCE [LARGE SCALE GENOMIC DNA]</scope>
    <source>
        <strain evidence="2 3">DSM 14566</strain>
    </source>
</reference>
<dbReference type="InterPro" id="IPR006059">
    <property type="entry name" value="SBP"/>
</dbReference>
<dbReference type="InterPro" id="IPR006311">
    <property type="entry name" value="TAT_signal"/>
</dbReference>
<dbReference type="PROSITE" id="PS51318">
    <property type="entry name" value="TAT"/>
    <property type="match status" value="1"/>
</dbReference>
<keyword evidence="2" id="KW-0813">Transport</keyword>
<organism evidence="2 3">
    <name type="scientific">Brachybacterium sacelli</name>
    <dbReference type="NCBI Taxonomy" id="173364"/>
    <lineage>
        <taxon>Bacteria</taxon>
        <taxon>Bacillati</taxon>
        <taxon>Actinomycetota</taxon>
        <taxon>Actinomycetes</taxon>
        <taxon>Micrococcales</taxon>
        <taxon>Dermabacteraceae</taxon>
        <taxon>Brachybacterium</taxon>
    </lineage>
</organism>
<dbReference type="SUPFAM" id="SSF53850">
    <property type="entry name" value="Periplasmic binding protein-like II"/>
    <property type="match status" value="1"/>
</dbReference>
<protein>
    <submittedName>
        <fullName evidence="2">Multiple sugar transport system substrate-binding protein</fullName>
    </submittedName>
</protein>
<evidence type="ECO:0000313" key="2">
    <source>
        <dbReference type="EMBL" id="MBP2380239.1"/>
    </source>
</evidence>
<evidence type="ECO:0000313" key="3">
    <source>
        <dbReference type="Proteomes" id="UP001519290"/>
    </source>
</evidence>
<keyword evidence="3" id="KW-1185">Reference proteome</keyword>
<dbReference type="PANTHER" id="PTHR43649:SF12">
    <property type="entry name" value="DIACETYLCHITOBIOSE BINDING PROTEIN DASA"/>
    <property type="match status" value="1"/>
</dbReference>
<proteinExistence type="predicted"/>
<keyword evidence="2" id="KW-0762">Sugar transport</keyword>
<dbReference type="PANTHER" id="PTHR43649">
    <property type="entry name" value="ARABINOSE-BINDING PROTEIN-RELATED"/>
    <property type="match status" value="1"/>
</dbReference>
<dbReference type="InterPro" id="IPR050490">
    <property type="entry name" value="Bact_solute-bd_prot1"/>
</dbReference>